<evidence type="ECO:0000313" key="4">
    <source>
        <dbReference type="Proteomes" id="UP001214638"/>
    </source>
</evidence>
<keyword evidence="2" id="KW-0732">Signal</keyword>
<reference evidence="3" key="1">
    <citation type="journal article" date="2023" name="Nat. Microbiol.">
        <title>Babesia duncani multi-omics identifies virulence factors and drug targets.</title>
        <authorList>
            <person name="Singh P."/>
            <person name="Lonardi S."/>
            <person name="Liang Q."/>
            <person name="Vydyam P."/>
            <person name="Khabirova E."/>
            <person name="Fang T."/>
            <person name="Gihaz S."/>
            <person name="Thekkiniath J."/>
            <person name="Munshi M."/>
            <person name="Abel S."/>
            <person name="Ciampossin L."/>
            <person name="Batugedara G."/>
            <person name="Gupta M."/>
            <person name="Lu X.M."/>
            <person name="Lenz T."/>
            <person name="Chakravarty S."/>
            <person name="Cornillot E."/>
            <person name="Hu Y."/>
            <person name="Ma W."/>
            <person name="Gonzalez L.M."/>
            <person name="Sanchez S."/>
            <person name="Estrada K."/>
            <person name="Sanchez-Flores A."/>
            <person name="Montero E."/>
            <person name="Harb O.S."/>
            <person name="Le Roch K.G."/>
            <person name="Mamoun C.B."/>
        </authorList>
    </citation>
    <scope>NUCLEOTIDE SEQUENCE</scope>
    <source>
        <strain evidence="3">WA1</strain>
    </source>
</reference>
<comment type="similarity">
    <text evidence="1">Belongs to the bacterial ribosomal protein bS6 family.</text>
</comment>
<organism evidence="3 4">
    <name type="scientific">Babesia duncani</name>
    <dbReference type="NCBI Taxonomy" id="323732"/>
    <lineage>
        <taxon>Eukaryota</taxon>
        <taxon>Sar</taxon>
        <taxon>Alveolata</taxon>
        <taxon>Apicomplexa</taxon>
        <taxon>Aconoidasida</taxon>
        <taxon>Piroplasmida</taxon>
        <taxon>Babesiidae</taxon>
        <taxon>Babesia</taxon>
    </lineage>
</organism>
<dbReference type="EMBL" id="JALLKP010000005">
    <property type="protein sequence ID" value="KAK2195070.1"/>
    <property type="molecule type" value="Genomic_DNA"/>
</dbReference>
<dbReference type="SUPFAM" id="SSF54995">
    <property type="entry name" value="Ribosomal protein S6"/>
    <property type="match status" value="1"/>
</dbReference>
<dbReference type="Proteomes" id="UP001214638">
    <property type="component" value="Unassembled WGS sequence"/>
</dbReference>
<dbReference type="InterPro" id="IPR014717">
    <property type="entry name" value="Transl_elong_EF1B/ribsomal_bS6"/>
</dbReference>
<comment type="caution">
    <text evidence="3">The sequence shown here is derived from an EMBL/GenBank/DDBJ whole genome shotgun (WGS) entry which is preliminary data.</text>
</comment>
<evidence type="ECO:0000256" key="2">
    <source>
        <dbReference type="SAM" id="SignalP"/>
    </source>
</evidence>
<evidence type="ECO:0000313" key="3">
    <source>
        <dbReference type="EMBL" id="KAK2195070.1"/>
    </source>
</evidence>
<keyword evidence="4" id="KW-1185">Reference proteome</keyword>
<keyword evidence="3" id="KW-0648">Protein biosynthesis</keyword>
<dbReference type="InterPro" id="IPR000529">
    <property type="entry name" value="Ribosomal_bS6"/>
</dbReference>
<dbReference type="GO" id="GO:0003746">
    <property type="term" value="F:translation elongation factor activity"/>
    <property type="evidence" value="ECO:0007669"/>
    <property type="project" value="UniProtKB-KW"/>
</dbReference>
<proteinExistence type="inferred from homology"/>
<evidence type="ECO:0000256" key="1">
    <source>
        <dbReference type="ARBA" id="ARBA00009512"/>
    </source>
</evidence>
<dbReference type="RefSeq" id="XP_067801913.1">
    <property type="nucleotide sequence ID" value="XM_067948382.1"/>
</dbReference>
<feature type="chain" id="PRO_5042184387" evidence="2">
    <location>
        <begin position="29"/>
        <end position="235"/>
    </location>
</feature>
<keyword evidence="3" id="KW-0689">Ribosomal protein</keyword>
<dbReference type="GO" id="GO:0019843">
    <property type="term" value="F:rRNA binding"/>
    <property type="evidence" value="ECO:0007669"/>
    <property type="project" value="InterPro"/>
</dbReference>
<dbReference type="InterPro" id="IPR035980">
    <property type="entry name" value="Ribosomal_bS6_sf"/>
</dbReference>
<feature type="signal peptide" evidence="2">
    <location>
        <begin position="1"/>
        <end position="28"/>
    </location>
</feature>
<dbReference type="AlphaFoldDB" id="A0AAD9UMT3"/>
<accession>A0AAD9UMT3</accession>
<dbReference type="Gene3D" id="3.30.70.60">
    <property type="match status" value="1"/>
</dbReference>
<dbReference type="KEGG" id="bdw:94337667"/>
<keyword evidence="3" id="KW-0251">Elongation factor</keyword>
<protein>
    <submittedName>
        <fullName evidence="3">Bifunctional Ribosomal protein S6 superfamily/Translation elongation factor EF1B-ribosomal protein S6/Ribosomal protein S6</fullName>
    </submittedName>
</protein>
<dbReference type="GO" id="GO:0003735">
    <property type="term" value="F:structural constituent of ribosome"/>
    <property type="evidence" value="ECO:0007669"/>
    <property type="project" value="InterPro"/>
</dbReference>
<keyword evidence="3" id="KW-0687">Ribonucleoprotein</keyword>
<dbReference type="GeneID" id="94337667"/>
<gene>
    <name evidence="3" type="ORF">BdWA1_003370</name>
</gene>
<dbReference type="GO" id="GO:0005840">
    <property type="term" value="C:ribosome"/>
    <property type="evidence" value="ECO:0007669"/>
    <property type="project" value="UniProtKB-KW"/>
</dbReference>
<name>A0AAD9UMT3_9APIC</name>
<dbReference type="Pfam" id="PF01250">
    <property type="entry name" value="Ribosomal_S6"/>
    <property type="match status" value="1"/>
</dbReference>
<sequence>MLLLQTSICSVLLFRLLLVSCISSRISSLSFISSSGIFDSRFFQASKTRVSGHFTRELYKTIKRRIIENTETPEKRKIRIDKEDRSKRDGLLYAPKTSYEIYIAVDNRPPEELKQRFRHILSKLKQIGAEHTNVYYCGLRRLVRPIKKKYEACFILLELAVYPSLIEIIRLKLLGEPHVLRVLVLRDIVQDKKRRVYRDNNLHVRHPYFNSDIYRPLMSRLIAAPPEGLNSNVQH</sequence>